<organism evidence="1">
    <name type="scientific">mine drainage metagenome</name>
    <dbReference type="NCBI Taxonomy" id="410659"/>
    <lineage>
        <taxon>unclassified sequences</taxon>
        <taxon>metagenomes</taxon>
        <taxon>ecological metagenomes</taxon>
    </lineage>
</organism>
<accession>A0A1J5Q7E2</accession>
<gene>
    <name evidence="1" type="ORF">GALL_425500</name>
</gene>
<comment type="caution">
    <text evidence="1">The sequence shown here is derived from an EMBL/GenBank/DDBJ whole genome shotgun (WGS) entry which is preliminary data.</text>
</comment>
<protein>
    <submittedName>
        <fullName evidence="1">Uncharacterized protein</fullName>
    </submittedName>
</protein>
<dbReference type="EMBL" id="MLJW01002059">
    <property type="protein sequence ID" value="OIQ75780.1"/>
    <property type="molecule type" value="Genomic_DNA"/>
</dbReference>
<dbReference type="AlphaFoldDB" id="A0A1J5Q7E2"/>
<reference evidence="1" key="1">
    <citation type="submission" date="2016-10" db="EMBL/GenBank/DDBJ databases">
        <title>Sequence of Gallionella enrichment culture.</title>
        <authorList>
            <person name="Poehlein A."/>
            <person name="Muehling M."/>
            <person name="Daniel R."/>
        </authorList>
    </citation>
    <scope>NUCLEOTIDE SEQUENCE</scope>
</reference>
<evidence type="ECO:0000313" key="1">
    <source>
        <dbReference type="EMBL" id="OIQ75780.1"/>
    </source>
</evidence>
<sequence length="89" mass="9977">MNFISKTNPAFEPKAPDAIMAELWRTKQRINAEAGYDIDKLLARVKREQKHNLTTHDLKMPQTASNENEFAGETDIDDCLGGVAADVPY</sequence>
<proteinExistence type="predicted"/>
<name>A0A1J5Q7E2_9ZZZZ</name>